<sequence length="388" mass="41686">MSEEGSGWSMLRYAVIGGGIVGAALADRLAGEGASVTLLEQDRPGRATSRWSLAWLNAAAKTPEAYHRLNADGMRAWARLAAELDGAAWHRPVGNLQVADAARREQVEATVARARAWGYAARLVDRDEAAGIEPTLRLPDAPAQDLSLAWFPEEGYLLTEPLVERLVARARRHGARVRTGDAGRVTEIERSGGRVAAVRTAAGEPVPADVVVCCAGRWTSRVAAMAGLRVPLVDPEPPGSTAPGFVVRVGPVEHPPTRVLHTPRVHLRPHGPDTVHLEAGDVTADLHTPDAVQRELADTLLDRARLVVPSLREARVQEYRVCVRPMPADGMPVVGAVGAAPGLYVVVTHSGVTLAARLAELAARELLEEVRLPELEPYRNERFAEQVG</sequence>
<dbReference type="Pfam" id="PF01266">
    <property type="entry name" value="DAO"/>
    <property type="match status" value="1"/>
</dbReference>
<proteinExistence type="predicted"/>
<evidence type="ECO:0000256" key="1">
    <source>
        <dbReference type="ARBA" id="ARBA00023002"/>
    </source>
</evidence>
<dbReference type="InterPro" id="IPR006076">
    <property type="entry name" value="FAD-dep_OxRdtase"/>
</dbReference>
<protein>
    <submittedName>
        <fullName evidence="3">FAD-dependent oxidoreductase</fullName>
    </submittedName>
</protein>
<dbReference type="PANTHER" id="PTHR13847:SF289">
    <property type="entry name" value="GLYCINE OXIDASE"/>
    <property type="match status" value="1"/>
</dbReference>
<dbReference type="InterPro" id="IPR036188">
    <property type="entry name" value="FAD/NAD-bd_sf"/>
</dbReference>
<dbReference type="Gene3D" id="3.30.9.10">
    <property type="entry name" value="D-Amino Acid Oxidase, subunit A, domain 2"/>
    <property type="match status" value="1"/>
</dbReference>
<organism evidence="3 4">
    <name type="scientific">Actinoallomurus liliacearum</name>
    <dbReference type="NCBI Taxonomy" id="1080073"/>
    <lineage>
        <taxon>Bacteria</taxon>
        <taxon>Bacillati</taxon>
        <taxon>Actinomycetota</taxon>
        <taxon>Actinomycetes</taxon>
        <taxon>Streptosporangiales</taxon>
        <taxon>Thermomonosporaceae</taxon>
        <taxon>Actinoallomurus</taxon>
    </lineage>
</organism>
<gene>
    <name evidence="3" type="ORF">GCM10023195_67360</name>
</gene>
<accession>A0ABP8TVK4</accession>
<evidence type="ECO:0000313" key="4">
    <source>
        <dbReference type="Proteomes" id="UP001500212"/>
    </source>
</evidence>
<dbReference type="Gene3D" id="3.50.50.60">
    <property type="entry name" value="FAD/NAD(P)-binding domain"/>
    <property type="match status" value="1"/>
</dbReference>
<feature type="domain" description="FAD dependent oxidoreductase" evidence="2">
    <location>
        <begin position="13"/>
        <end position="364"/>
    </location>
</feature>
<name>A0ABP8TVK4_9ACTN</name>
<comment type="caution">
    <text evidence="3">The sequence shown here is derived from an EMBL/GenBank/DDBJ whole genome shotgun (WGS) entry which is preliminary data.</text>
</comment>
<dbReference type="Proteomes" id="UP001500212">
    <property type="component" value="Unassembled WGS sequence"/>
</dbReference>
<keyword evidence="4" id="KW-1185">Reference proteome</keyword>
<dbReference type="PANTHER" id="PTHR13847">
    <property type="entry name" value="SARCOSINE DEHYDROGENASE-RELATED"/>
    <property type="match status" value="1"/>
</dbReference>
<keyword evidence="1" id="KW-0560">Oxidoreductase</keyword>
<dbReference type="EMBL" id="BAABHJ010000027">
    <property type="protein sequence ID" value="GAA4615298.1"/>
    <property type="molecule type" value="Genomic_DNA"/>
</dbReference>
<evidence type="ECO:0000259" key="2">
    <source>
        <dbReference type="Pfam" id="PF01266"/>
    </source>
</evidence>
<dbReference type="SUPFAM" id="SSF51905">
    <property type="entry name" value="FAD/NAD(P)-binding domain"/>
    <property type="match status" value="1"/>
</dbReference>
<evidence type="ECO:0000313" key="3">
    <source>
        <dbReference type="EMBL" id="GAA4615298.1"/>
    </source>
</evidence>
<reference evidence="4" key="1">
    <citation type="journal article" date="2019" name="Int. J. Syst. Evol. Microbiol.">
        <title>The Global Catalogue of Microorganisms (GCM) 10K type strain sequencing project: providing services to taxonomists for standard genome sequencing and annotation.</title>
        <authorList>
            <consortium name="The Broad Institute Genomics Platform"/>
            <consortium name="The Broad Institute Genome Sequencing Center for Infectious Disease"/>
            <person name="Wu L."/>
            <person name="Ma J."/>
        </authorList>
    </citation>
    <scope>NUCLEOTIDE SEQUENCE [LARGE SCALE GENOMIC DNA]</scope>
    <source>
        <strain evidence="4">JCM 17938</strain>
    </source>
</reference>